<name>A0AAC9AQY1_AMIAI</name>
<keyword evidence="5" id="KW-1185">Reference proteome</keyword>
<organism evidence="2 4">
    <name type="scientific">Aminobacter aminovorans</name>
    <name type="common">Chelatobacter heintzii</name>
    <dbReference type="NCBI Taxonomy" id="83263"/>
    <lineage>
        <taxon>Bacteria</taxon>
        <taxon>Pseudomonadati</taxon>
        <taxon>Pseudomonadota</taxon>
        <taxon>Alphaproteobacteria</taxon>
        <taxon>Hyphomicrobiales</taxon>
        <taxon>Phyllobacteriaceae</taxon>
        <taxon>Aminobacter</taxon>
    </lineage>
</organism>
<dbReference type="Proteomes" id="UP000577697">
    <property type="component" value="Unassembled WGS sequence"/>
</dbReference>
<gene>
    <name evidence="2" type="ORF">AA2016_2293</name>
    <name evidence="3" type="ORF">FHS67_002115</name>
</gene>
<dbReference type="RefSeq" id="WP_067959090.1">
    <property type="nucleotide sequence ID" value="NZ_CP015005.1"/>
</dbReference>
<evidence type="ECO:0000313" key="3">
    <source>
        <dbReference type="EMBL" id="MBB3705796.1"/>
    </source>
</evidence>
<dbReference type="AlphaFoldDB" id="A0AAC9AQY1"/>
<dbReference type="InterPro" id="IPR013520">
    <property type="entry name" value="Ribonucl_H"/>
</dbReference>
<dbReference type="SMART" id="SM00479">
    <property type="entry name" value="EXOIII"/>
    <property type="match status" value="1"/>
</dbReference>
<reference evidence="3 5" key="2">
    <citation type="submission" date="2020-08" db="EMBL/GenBank/DDBJ databases">
        <title>Genomic Encyclopedia of Type Strains, Phase IV (KMG-IV): sequencing the most valuable type-strain genomes for metagenomic binning, comparative biology and taxonomic classification.</title>
        <authorList>
            <person name="Goeker M."/>
        </authorList>
    </citation>
    <scope>NUCLEOTIDE SEQUENCE [LARGE SCALE GENOMIC DNA]</scope>
    <source>
        <strain evidence="3 5">DSM 10368</strain>
    </source>
</reference>
<evidence type="ECO:0000259" key="1">
    <source>
        <dbReference type="SMART" id="SM00479"/>
    </source>
</evidence>
<dbReference type="Gene3D" id="3.30.420.10">
    <property type="entry name" value="Ribonuclease H-like superfamily/Ribonuclease H"/>
    <property type="match status" value="1"/>
</dbReference>
<evidence type="ECO:0000313" key="2">
    <source>
        <dbReference type="EMBL" id="AMS41221.1"/>
    </source>
</evidence>
<dbReference type="EC" id="3.1.11.-" evidence="3"/>
<proteinExistence type="predicted"/>
<dbReference type="KEGG" id="aak:AA2016_2293"/>
<accession>A0AAC9AQY1</accession>
<dbReference type="GO" id="GO:0006259">
    <property type="term" value="P:DNA metabolic process"/>
    <property type="evidence" value="ECO:0007669"/>
    <property type="project" value="UniProtKB-ARBA"/>
</dbReference>
<feature type="domain" description="Exonuclease" evidence="1">
    <location>
        <begin position="7"/>
        <end position="170"/>
    </location>
</feature>
<protein>
    <submittedName>
        <fullName evidence="2">Exodeoxyribonuclease X</fullName>
        <ecNumber evidence="3">3.1.11.-</ecNumber>
    </submittedName>
</protein>
<dbReference type="GO" id="GO:0004527">
    <property type="term" value="F:exonuclease activity"/>
    <property type="evidence" value="ECO:0007669"/>
    <property type="project" value="UniProtKB-ARBA"/>
</dbReference>
<dbReference type="InterPro" id="IPR012337">
    <property type="entry name" value="RNaseH-like_sf"/>
</dbReference>
<evidence type="ECO:0000313" key="5">
    <source>
        <dbReference type="Proteomes" id="UP000577697"/>
    </source>
</evidence>
<dbReference type="InterPro" id="IPR036397">
    <property type="entry name" value="RNaseH_sf"/>
</dbReference>
<dbReference type="GO" id="GO:0003676">
    <property type="term" value="F:nucleic acid binding"/>
    <property type="evidence" value="ECO:0007669"/>
    <property type="project" value="InterPro"/>
</dbReference>
<evidence type="ECO:0000313" key="4">
    <source>
        <dbReference type="Proteomes" id="UP000075755"/>
    </source>
</evidence>
<dbReference type="SUPFAM" id="SSF53098">
    <property type="entry name" value="Ribonuclease H-like"/>
    <property type="match status" value="1"/>
</dbReference>
<sequence length="267" mass="29595">MAETFTLIRVVDVESTGIDDPCEMVEVGWTDVRLYPTGWEIERGPESALVNPGMAISFPAMAVHHITDEQAAAGISPAQAKQNVRAGADILCAHNSAFDSRFIGTDRPWICTFKAARTAWPEMQSHGNGSIRYERGLCLGDDRTQPSHRAGPDTWVTAHILLDLLKIYQPETLIEMTGKPVTLIKVGFGEHFGKRWADVPDSYLDWILNKSKMADDPTKEDTVHTARLEVSKRAAAAVSTSTPFPRTDVYASGGHDPDAWRKEMERF</sequence>
<dbReference type="EMBL" id="CP015005">
    <property type="protein sequence ID" value="AMS41221.1"/>
    <property type="molecule type" value="Genomic_DNA"/>
</dbReference>
<reference evidence="2 4" key="1">
    <citation type="submission" date="2016-03" db="EMBL/GenBank/DDBJ databases">
        <title>Complete genome of Aminobacter aminovorans KCTC 2477.</title>
        <authorList>
            <person name="Kim K.M."/>
        </authorList>
    </citation>
    <scope>NUCLEOTIDE SEQUENCE [LARGE SCALE GENOMIC DNA]</scope>
    <source>
        <strain evidence="2 4">KCTC 2477</strain>
    </source>
</reference>
<dbReference type="CDD" id="cd06127">
    <property type="entry name" value="DEDDh"/>
    <property type="match status" value="1"/>
</dbReference>
<dbReference type="EMBL" id="JACICB010000007">
    <property type="protein sequence ID" value="MBB3705796.1"/>
    <property type="molecule type" value="Genomic_DNA"/>
</dbReference>
<dbReference type="Proteomes" id="UP000075755">
    <property type="component" value="Chromosome"/>
</dbReference>
<keyword evidence="3" id="KW-0378">Hydrolase</keyword>